<dbReference type="Proteomes" id="UP000290189">
    <property type="component" value="Unassembled WGS sequence"/>
</dbReference>
<dbReference type="EMBL" id="OVEO01000011">
    <property type="protein sequence ID" value="SPQ99212.1"/>
    <property type="molecule type" value="Genomic_DNA"/>
</dbReference>
<evidence type="ECO:0008006" key="3">
    <source>
        <dbReference type="Google" id="ProtNLM"/>
    </source>
</evidence>
<sequence length="319" mass="34677">MVSIVLHPGHELGKRQCRARAEYLFILCHSVHVASEAPEARGFRIHKGYVSDDGCPLGEVTGMGNTVRVISVRRTPQSENFYNLATVVRSPFGSCYVRGSLSRLGCVMTRPRRRVITSVACERCARQRRGCTDTKPCDPCVAAGVECIERIRQSDCIQCKADGKQCTIARPCRNCIHLGVPCLVESDIVGPDGDEVLVEAQGNRDDGFDDFLAPDDVWPGSAPTSANDNIESEPVVGDDSTITIGRCSLGDNDHCPEDIGFGFVPPADPLLLHDIMQPPLPPIEFPGTPDDINGLLASAHPRSFADIDFCNGFLNNEWG</sequence>
<evidence type="ECO:0000313" key="1">
    <source>
        <dbReference type="EMBL" id="SPQ99212.1"/>
    </source>
</evidence>
<geneLocation type="mitochondrion" evidence="1"/>
<proteinExistence type="predicted"/>
<dbReference type="Gene3D" id="4.10.240.10">
    <property type="entry name" value="Zn(2)-C6 fungal-type DNA-binding domain"/>
    <property type="match status" value="1"/>
</dbReference>
<reference evidence="1 2" key="1">
    <citation type="submission" date="2018-03" db="EMBL/GenBank/DDBJ databases">
        <authorList>
            <person name="Fogelqvist J."/>
        </authorList>
    </citation>
    <scope>NUCLEOTIDE SEQUENCE [LARGE SCALE GENOMIC DNA]</scope>
</reference>
<accession>A0A3P3YGD0</accession>
<gene>
    <name evidence="1" type="ORF">PLBR_LOCUS6427</name>
</gene>
<dbReference type="AlphaFoldDB" id="A0A3P3YGD0"/>
<dbReference type="GO" id="GO:0000981">
    <property type="term" value="F:DNA-binding transcription factor activity, RNA polymerase II-specific"/>
    <property type="evidence" value="ECO:0007669"/>
    <property type="project" value="InterPro"/>
</dbReference>
<dbReference type="GO" id="GO:0008270">
    <property type="term" value="F:zinc ion binding"/>
    <property type="evidence" value="ECO:0007669"/>
    <property type="project" value="InterPro"/>
</dbReference>
<organism evidence="1 2">
    <name type="scientific">Plasmodiophora brassicae</name>
    <name type="common">Clubroot disease agent</name>
    <dbReference type="NCBI Taxonomy" id="37360"/>
    <lineage>
        <taxon>Eukaryota</taxon>
        <taxon>Sar</taxon>
        <taxon>Rhizaria</taxon>
        <taxon>Endomyxa</taxon>
        <taxon>Phytomyxea</taxon>
        <taxon>Plasmodiophorida</taxon>
        <taxon>Plasmodiophoridae</taxon>
        <taxon>Plasmodiophora</taxon>
    </lineage>
</organism>
<protein>
    <recommendedName>
        <fullName evidence="3">Zn(2)-C6 fungal-type domain-containing protein</fullName>
    </recommendedName>
</protein>
<name>A0A3P3YGD0_PLABS</name>
<dbReference type="SUPFAM" id="SSF57701">
    <property type="entry name" value="Zn2/Cys6 DNA-binding domain"/>
    <property type="match status" value="1"/>
</dbReference>
<dbReference type="InterPro" id="IPR036864">
    <property type="entry name" value="Zn2-C6_fun-type_DNA-bd_sf"/>
</dbReference>
<keyword evidence="1" id="KW-0496">Mitochondrion</keyword>
<evidence type="ECO:0000313" key="2">
    <source>
        <dbReference type="Proteomes" id="UP000290189"/>
    </source>
</evidence>